<gene>
    <name evidence="2" type="ORF">J5Y10_17065</name>
</gene>
<evidence type="ECO:0008006" key="4">
    <source>
        <dbReference type="Google" id="ProtNLM"/>
    </source>
</evidence>
<reference evidence="2" key="1">
    <citation type="submission" date="2021-03" db="EMBL/GenBank/DDBJ databases">
        <authorList>
            <person name="So Y."/>
        </authorList>
    </citation>
    <scope>NUCLEOTIDE SEQUENCE</scope>
    <source>
        <strain evidence="2">SG15</strain>
    </source>
</reference>
<dbReference type="AlphaFoldDB" id="A0A940N5G0"/>
<dbReference type="RefSeq" id="WP_209375231.1">
    <property type="nucleotide sequence ID" value="NZ_JAGIZA010000010.1"/>
</dbReference>
<comment type="caution">
    <text evidence="2">The sequence shown here is derived from an EMBL/GenBank/DDBJ whole genome shotgun (WGS) entry which is preliminary data.</text>
</comment>
<organism evidence="2 3">
    <name type="scientific">Roseomonas indoligenes</name>
    <dbReference type="NCBI Taxonomy" id="2820811"/>
    <lineage>
        <taxon>Bacteria</taxon>
        <taxon>Pseudomonadati</taxon>
        <taxon>Pseudomonadota</taxon>
        <taxon>Alphaproteobacteria</taxon>
        <taxon>Acetobacterales</taxon>
        <taxon>Roseomonadaceae</taxon>
        <taxon>Roseomonas</taxon>
    </lineage>
</organism>
<keyword evidence="3" id="KW-1185">Reference proteome</keyword>
<dbReference type="EMBL" id="JAGIZA010000010">
    <property type="protein sequence ID" value="MBP0494497.1"/>
    <property type="molecule type" value="Genomic_DNA"/>
</dbReference>
<proteinExistence type="predicted"/>
<protein>
    <recommendedName>
        <fullName evidence="4">Flagellar assembly protein FliH/Type III secretion system HrpE domain-containing protein</fullName>
    </recommendedName>
</protein>
<evidence type="ECO:0000313" key="3">
    <source>
        <dbReference type="Proteomes" id="UP000677537"/>
    </source>
</evidence>
<evidence type="ECO:0000313" key="2">
    <source>
        <dbReference type="EMBL" id="MBP0494497.1"/>
    </source>
</evidence>
<name>A0A940N5G0_9PROT</name>
<accession>A0A940N5G0</accession>
<dbReference type="Proteomes" id="UP000677537">
    <property type="component" value="Unassembled WGS sequence"/>
</dbReference>
<sequence>MFPLPTGLRGLSLPDLDAPEGPEAPPPLSGPSIEELLDSARREGHAAGLREGEARGRAAGEAARDAMADEAIRIALLQLQGAREAARDAVDEHAAALAEMLVSVVDAALPGAAAREAPALLEPLMRALGPPDEAPPGATLRVPPALLEHARARFGGTGLPIEADPDLPEGDARIVWRHGGLDLDLSRRRAAIREALAALHLPMEDDA</sequence>
<feature type="region of interest" description="Disordered" evidence="1">
    <location>
        <begin position="1"/>
        <end position="32"/>
    </location>
</feature>
<evidence type="ECO:0000256" key="1">
    <source>
        <dbReference type="SAM" id="MobiDB-lite"/>
    </source>
</evidence>
<feature type="region of interest" description="Disordered" evidence="1">
    <location>
        <begin position="43"/>
        <end position="62"/>
    </location>
</feature>